<comment type="similarity">
    <text evidence="1 8">Belongs to the cytochrome P450 family.</text>
</comment>
<dbReference type="PANTHER" id="PTHR24291">
    <property type="entry name" value="CYTOCHROME P450 FAMILY 4"/>
    <property type="match status" value="1"/>
</dbReference>
<sequence length="422" mass="47479">MSNRAPGPKGDFIWGMLSEFKRDALGLLSRSVAEYGDIVRLRFGPVTAHIVNHPDHIQQVMSRDAVQYDKQTRSARCIHATCGDSLLSGNRQTWQRHRRLIQPVFQPRHLGGLDAITDAQMQPMLSRWQQIAAAGGTIDVVPEMIRLVIAVSAKALFTADVDAGRIEAALSILLDDTWRRLEALIDPSMLSERFHRADFKEARAAIDDIVFAIIQQRRCDKAVPDDLLTLLLSAHEAEGETRLSDQELRDATVTLLLSGHETTANSLSWAMYLLGKFSLDNPAMVDDFFSETLRLYPSIWIVERRAIHPRNIGGYDIPQGSSVLISPYLMHRHPGFWPDADRFDPSRFAEQNGTRPRHAYIPFGLGAHRCVGLYMARAIATRVIANINERFRLIPLPGQQPQIFPGITLRHKVNFQMGVQAI</sequence>
<keyword evidence="2 7" id="KW-0349">Heme</keyword>
<evidence type="ECO:0000256" key="8">
    <source>
        <dbReference type="RuleBase" id="RU000461"/>
    </source>
</evidence>
<dbReference type="RefSeq" id="WP_187791681.1">
    <property type="nucleotide sequence ID" value="NZ_JACOQL010000001.1"/>
</dbReference>
<name>A0A926GD97_9RHOB</name>
<dbReference type="InterPro" id="IPR017972">
    <property type="entry name" value="Cyt_P450_CS"/>
</dbReference>
<evidence type="ECO:0000256" key="1">
    <source>
        <dbReference type="ARBA" id="ARBA00010617"/>
    </source>
</evidence>
<evidence type="ECO:0000256" key="7">
    <source>
        <dbReference type="PIRSR" id="PIRSR602401-1"/>
    </source>
</evidence>
<dbReference type="Proteomes" id="UP000608594">
    <property type="component" value="Unassembled WGS sequence"/>
</dbReference>
<evidence type="ECO:0000256" key="4">
    <source>
        <dbReference type="ARBA" id="ARBA00023002"/>
    </source>
</evidence>
<dbReference type="AlphaFoldDB" id="A0A926GD97"/>
<keyword evidence="5 7" id="KW-0408">Iron</keyword>
<dbReference type="GO" id="GO:0004497">
    <property type="term" value="F:monooxygenase activity"/>
    <property type="evidence" value="ECO:0007669"/>
    <property type="project" value="UniProtKB-KW"/>
</dbReference>
<organism evidence="9 10">
    <name type="scientific">Paracoccus amoyensis</name>
    <dbReference type="NCBI Taxonomy" id="2760093"/>
    <lineage>
        <taxon>Bacteria</taxon>
        <taxon>Pseudomonadati</taxon>
        <taxon>Pseudomonadota</taxon>
        <taxon>Alphaproteobacteria</taxon>
        <taxon>Rhodobacterales</taxon>
        <taxon>Paracoccaceae</taxon>
        <taxon>Paracoccus</taxon>
    </lineage>
</organism>
<evidence type="ECO:0000256" key="5">
    <source>
        <dbReference type="ARBA" id="ARBA00023004"/>
    </source>
</evidence>
<keyword evidence="6 8" id="KW-0503">Monooxygenase</keyword>
<dbReference type="EMBL" id="JACOQL010000001">
    <property type="protein sequence ID" value="MBC9245264.1"/>
    <property type="molecule type" value="Genomic_DNA"/>
</dbReference>
<keyword evidence="3 7" id="KW-0479">Metal-binding</keyword>
<dbReference type="PROSITE" id="PS00086">
    <property type="entry name" value="CYTOCHROME_P450"/>
    <property type="match status" value="1"/>
</dbReference>
<dbReference type="GO" id="GO:0005506">
    <property type="term" value="F:iron ion binding"/>
    <property type="evidence" value="ECO:0007669"/>
    <property type="project" value="InterPro"/>
</dbReference>
<dbReference type="GO" id="GO:0020037">
    <property type="term" value="F:heme binding"/>
    <property type="evidence" value="ECO:0007669"/>
    <property type="project" value="InterPro"/>
</dbReference>
<comment type="cofactor">
    <cofactor evidence="7">
        <name>heme</name>
        <dbReference type="ChEBI" id="CHEBI:30413"/>
    </cofactor>
</comment>
<evidence type="ECO:0000256" key="2">
    <source>
        <dbReference type="ARBA" id="ARBA00022617"/>
    </source>
</evidence>
<protein>
    <submittedName>
        <fullName evidence="9">Cytochrome P450</fullName>
    </submittedName>
</protein>
<proteinExistence type="inferred from homology"/>
<dbReference type="Pfam" id="PF00067">
    <property type="entry name" value="p450"/>
    <property type="match status" value="2"/>
</dbReference>
<dbReference type="InterPro" id="IPR002401">
    <property type="entry name" value="Cyt_P450_E_grp-I"/>
</dbReference>
<dbReference type="InterPro" id="IPR050196">
    <property type="entry name" value="Cytochrome_P450_Monoox"/>
</dbReference>
<reference evidence="9" key="1">
    <citation type="submission" date="2020-08" db="EMBL/GenBank/DDBJ databases">
        <title>Paracoccus amoyensis sp. nov., isolated from the surface seawater at coast of Xiamen, Fujian.</title>
        <authorList>
            <person name="Lyu L."/>
        </authorList>
    </citation>
    <scope>NUCLEOTIDE SEQUENCE</scope>
    <source>
        <strain evidence="9">11-3</strain>
    </source>
</reference>
<dbReference type="PANTHER" id="PTHR24291:SF50">
    <property type="entry name" value="BIFUNCTIONAL ALBAFLAVENONE MONOOXYGENASE_TERPENE SYNTHASE"/>
    <property type="match status" value="1"/>
</dbReference>
<dbReference type="InterPro" id="IPR001128">
    <property type="entry name" value="Cyt_P450"/>
</dbReference>
<evidence type="ECO:0000313" key="9">
    <source>
        <dbReference type="EMBL" id="MBC9245264.1"/>
    </source>
</evidence>
<gene>
    <name evidence="9" type="ORF">H4P12_00720</name>
</gene>
<dbReference type="Gene3D" id="1.10.630.10">
    <property type="entry name" value="Cytochrome P450"/>
    <property type="match status" value="2"/>
</dbReference>
<evidence type="ECO:0000256" key="3">
    <source>
        <dbReference type="ARBA" id="ARBA00022723"/>
    </source>
</evidence>
<dbReference type="GO" id="GO:0016705">
    <property type="term" value="F:oxidoreductase activity, acting on paired donors, with incorporation or reduction of molecular oxygen"/>
    <property type="evidence" value="ECO:0007669"/>
    <property type="project" value="InterPro"/>
</dbReference>
<keyword evidence="4 8" id="KW-0560">Oxidoreductase</keyword>
<accession>A0A926GD97</accession>
<comment type="caution">
    <text evidence="9">The sequence shown here is derived from an EMBL/GenBank/DDBJ whole genome shotgun (WGS) entry which is preliminary data.</text>
</comment>
<dbReference type="SUPFAM" id="SSF48264">
    <property type="entry name" value="Cytochrome P450"/>
    <property type="match status" value="1"/>
</dbReference>
<feature type="binding site" description="axial binding residue" evidence="7">
    <location>
        <position position="370"/>
    </location>
    <ligand>
        <name>heme</name>
        <dbReference type="ChEBI" id="CHEBI:30413"/>
    </ligand>
    <ligandPart>
        <name>Fe</name>
        <dbReference type="ChEBI" id="CHEBI:18248"/>
    </ligandPart>
</feature>
<dbReference type="InterPro" id="IPR036396">
    <property type="entry name" value="Cyt_P450_sf"/>
</dbReference>
<keyword evidence="10" id="KW-1185">Reference proteome</keyword>
<dbReference type="PRINTS" id="PR00463">
    <property type="entry name" value="EP450I"/>
</dbReference>
<evidence type="ECO:0000256" key="6">
    <source>
        <dbReference type="ARBA" id="ARBA00023033"/>
    </source>
</evidence>
<evidence type="ECO:0000313" key="10">
    <source>
        <dbReference type="Proteomes" id="UP000608594"/>
    </source>
</evidence>
<dbReference type="PRINTS" id="PR00385">
    <property type="entry name" value="P450"/>
</dbReference>